<protein>
    <submittedName>
        <fullName evidence="1">Uncharacterized protein</fullName>
    </submittedName>
</protein>
<dbReference type="RefSeq" id="WP_195691880.1">
    <property type="nucleotide sequence ID" value="NZ_CP064760.1"/>
</dbReference>
<keyword evidence="2" id="KW-1185">Reference proteome</keyword>
<proteinExistence type="predicted"/>
<dbReference type="Proteomes" id="UP000594480">
    <property type="component" value="Chromosome"/>
</dbReference>
<gene>
    <name evidence="1" type="ORF">IT882_10925</name>
</gene>
<dbReference type="KEGG" id="msf:IT882_10925"/>
<name>A0A7S8MVA7_9MICO</name>
<dbReference type="EMBL" id="CP064760">
    <property type="protein sequence ID" value="QPE03789.1"/>
    <property type="molecule type" value="Genomic_DNA"/>
</dbReference>
<evidence type="ECO:0000313" key="1">
    <source>
        <dbReference type="EMBL" id="QPE03789.1"/>
    </source>
</evidence>
<dbReference type="AlphaFoldDB" id="A0A7S8MVA7"/>
<sequence>MAITTKTTSVRVASVMPDVAAETCPLCGTDDVRVEDVAWFAIEFERRSDVQDELDVPDAVVFLCRECGVNWD</sequence>
<accession>A0A7S8MVA7</accession>
<evidence type="ECO:0000313" key="2">
    <source>
        <dbReference type="Proteomes" id="UP000594480"/>
    </source>
</evidence>
<organism evidence="1 2">
    <name type="scientific">Microbacterium schleiferi</name>
    <dbReference type="NCBI Taxonomy" id="69362"/>
    <lineage>
        <taxon>Bacteria</taxon>
        <taxon>Bacillati</taxon>
        <taxon>Actinomycetota</taxon>
        <taxon>Actinomycetes</taxon>
        <taxon>Micrococcales</taxon>
        <taxon>Microbacteriaceae</taxon>
        <taxon>Microbacterium</taxon>
    </lineage>
</organism>
<reference evidence="1 2" key="1">
    <citation type="submission" date="2020-11" db="EMBL/GenBank/DDBJ databases">
        <title>Amino acid is mineralized and recycled by bacteria in oceanic microbiome.</title>
        <authorList>
            <person name="Zheng L.Y."/>
        </authorList>
    </citation>
    <scope>NUCLEOTIDE SEQUENCE [LARGE SCALE GENOMIC DNA]</scope>
    <source>
        <strain evidence="1 2">A32-1</strain>
    </source>
</reference>